<dbReference type="Pfam" id="PF18052">
    <property type="entry name" value="Rx_N"/>
    <property type="match status" value="1"/>
</dbReference>
<evidence type="ECO:0000256" key="1">
    <source>
        <dbReference type="ARBA" id="ARBA00008894"/>
    </source>
</evidence>
<dbReference type="EMBL" id="CM008048">
    <property type="protein sequence ID" value="PVH61803.1"/>
    <property type="molecule type" value="Genomic_DNA"/>
</dbReference>
<evidence type="ECO:0000256" key="3">
    <source>
        <dbReference type="ARBA" id="ARBA00022737"/>
    </source>
</evidence>
<keyword evidence="6" id="KW-0175">Coiled coil</keyword>
<dbReference type="InterPro" id="IPR015943">
    <property type="entry name" value="WD40/YVTN_repeat-like_dom_sf"/>
</dbReference>
<dbReference type="Pfam" id="PF00400">
    <property type="entry name" value="WD40"/>
    <property type="match status" value="1"/>
</dbReference>
<dbReference type="InterPro" id="IPR055414">
    <property type="entry name" value="LRR_R13L4/SHOC2-like"/>
</dbReference>
<reference evidence="12" key="1">
    <citation type="submission" date="2018-04" db="EMBL/GenBank/DDBJ databases">
        <title>WGS assembly of Panicum hallii.</title>
        <authorList>
            <person name="Lovell J."/>
            <person name="Jenkins J."/>
            <person name="Lowry D."/>
            <person name="Mamidi S."/>
            <person name="Sreedasyam A."/>
            <person name="Weng X."/>
            <person name="Barry K."/>
            <person name="Bonette J."/>
            <person name="Campitelli B."/>
            <person name="Daum C."/>
            <person name="Gordon S."/>
            <person name="Gould B."/>
            <person name="Lipzen A."/>
            <person name="Macqueen A."/>
            <person name="Palacio-Mejia J."/>
            <person name="Plott C."/>
            <person name="Shakirov E."/>
            <person name="Shu S."/>
            <person name="Yoshinaga Y."/>
            <person name="Zane M."/>
            <person name="Rokhsar D."/>
            <person name="Grimwood J."/>
            <person name="Schmutz J."/>
            <person name="Juenger T."/>
        </authorList>
    </citation>
    <scope>NUCLEOTIDE SEQUENCE [LARGE SCALE GENOMIC DNA]</scope>
    <source>
        <strain evidence="12">FIL2</strain>
    </source>
</reference>
<dbReference type="InterPro" id="IPR002182">
    <property type="entry name" value="NB-ARC"/>
</dbReference>
<feature type="repeat" description="WD" evidence="7">
    <location>
        <begin position="1178"/>
        <end position="1219"/>
    </location>
</feature>
<dbReference type="Proteomes" id="UP000243499">
    <property type="component" value="Chromosome 3"/>
</dbReference>
<evidence type="ECO:0000259" key="11">
    <source>
        <dbReference type="Pfam" id="PF23598"/>
    </source>
</evidence>
<evidence type="ECO:0000313" key="12">
    <source>
        <dbReference type="EMBL" id="PVH61803.1"/>
    </source>
</evidence>
<evidence type="ECO:0000259" key="10">
    <source>
        <dbReference type="Pfam" id="PF23559"/>
    </source>
</evidence>
<comment type="similarity">
    <text evidence="1">Belongs to the disease resistance NB-LRR family.</text>
</comment>
<dbReference type="Gene3D" id="1.20.5.4130">
    <property type="match status" value="1"/>
</dbReference>
<evidence type="ECO:0000256" key="2">
    <source>
        <dbReference type="ARBA" id="ARBA00022614"/>
    </source>
</evidence>
<dbReference type="PRINTS" id="PR00364">
    <property type="entry name" value="DISEASERSIST"/>
</dbReference>
<dbReference type="InterPro" id="IPR036388">
    <property type="entry name" value="WH-like_DNA-bd_sf"/>
</dbReference>
<dbReference type="GO" id="GO:0042742">
    <property type="term" value="P:defense response to bacterium"/>
    <property type="evidence" value="ECO:0007669"/>
    <property type="project" value="UniProtKB-ARBA"/>
</dbReference>
<dbReference type="GO" id="GO:0009626">
    <property type="term" value="P:plant-type hypersensitive response"/>
    <property type="evidence" value="ECO:0007669"/>
    <property type="project" value="UniProtKB-ARBA"/>
</dbReference>
<feature type="domain" description="Disease resistance N-terminal" evidence="9">
    <location>
        <begin position="7"/>
        <end position="91"/>
    </location>
</feature>
<dbReference type="PROSITE" id="PS50294">
    <property type="entry name" value="WD_REPEATS_REGION"/>
    <property type="match status" value="1"/>
</dbReference>
<organism evidence="12">
    <name type="scientific">Panicum hallii</name>
    <dbReference type="NCBI Taxonomy" id="206008"/>
    <lineage>
        <taxon>Eukaryota</taxon>
        <taxon>Viridiplantae</taxon>
        <taxon>Streptophyta</taxon>
        <taxon>Embryophyta</taxon>
        <taxon>Tracheophyta</taxon>
        <taxon>Spermatophyta</taxon>
        <taxon>Magnoliopsida</taxon>
        <taxon>Liliopsida</taxon>
        <taxon>Poales</taxon>
        <taxon>Poaceae</taxon>
        <taxon>PACMAD clade</taxon>
        <taxon>Panicoideae</taxon>
        <taxon>Panicodae</taxon>
        <taxon>Paniceae</taxon>
        <taxon>Panicinae</taxon>
        <taxon>Panicum</taxon>
        <taxon>Panicum sect. Panicum</taxon>
    </lineage>
</organism>
<dbReference type="InterPro" id="IPR058922">
    <property type="entry name" value="WHD_DRP"/>
</dbReference>
<dbReference type="SUPFAM" id="SSF50978">
    <property type="entry name" value="WD40 repeat-like"/>
    <property type="match status" value="1"/>
</dbReference>
<evidence type="ECO:0000259" key="8">
    <source>
        <dbReference type="Pfam" id="PF00931"/>
    </source>
</evidence>
<dbReference type="SUPFAM" id="SSF52047">
    <property type="entry name" value="RNI-like"/>
    <property type="match status" value="1"/>
</dbReference>
<dbReference type="InterPro" id="IPR001680">
    <property type="entry name" value="WD40_rpt"/>
</dbReference>
<dbReference type="Pfam" id="PF00931">
    <property type="entry name" value="NB-ARC"/>
    <property type="match status" value="1"/>
</dbReference>
<evidence type="ECO:0000256" key="4">
    <source>
        <dbReference type="ARBA" id="ARBA00022741"/>
    </source>
</evidence>
<evidence type="ECO:0000259" key="9">
    <source>
        <dbReference type="Pfam" id="PF18052"/>
    </source>
</evidence>
<dbReference type="InterPro" id="IPR041118">
    <property type="entry name" value="Rx_N"/>
</dbReference>
<feature type="domain" description="Disease resistance R13L4/SHOC-2-like LRR" evidence="11">
    <location>
        <begin position="554"/>
        <end position="741"/>
    </location>
</feature>
<feature type="domain" description="NB-ARC" evidence="8">
    <location>
        <begin position="192"/>
        <end position="340"/>
    </location>
</feature>
<dbReference type="InterPro" id="IPR027417">
    <property type="entry name" value="P-loop_NTPase"/>
</dbReference>
<dbReference type="InterPro" id="IPR027728">
    <property type="entry name" value="Topless_fam"/>
</dbReference>
<dbReference type="Gramene" id="PVH61803">
    <property type="protein sequence ID" value="PVH61803"/>
    <property type="gene ID" value="PAHAL_3G126500"/>
</dbReference>
<dbReference type="FunFam" id="1.10.10.10:FF:000322">
    <property type="entry name" value="Probable disease resistance protein At1g63360"/>
    <property type="match status" value="1"/>
</dbReference>
<dbReference type="Gene3D" id="1.10.8.430">
    <property type="entry name" value="Helical domain of apoptotic protease-activating factors"/>
    <property type="match status" value="1"/>
</dbReference>
<dbReference type="InterPro" id="IPR032675">
    <property type="entry name" value="LRR_dom_sf"/>
</dbReference>
<keyword evidence="7" id="KW-0853">WD repeat</keyword>
<name>A0A2T8KHZ2_9POAL</name>
<dbReference type="Gene3D" id="2.130.10.10">
    <property type="entry name" value="YVTN repeat-like/Quinoprotein amine dehydrogenase"/>
    <property type="match status" value="1"/>
</dbReference>
<dbReference type="InterPro" id="IPR036322">
    <property type="entry name" value="WD40_repeat_dom_sf"/>
</dbReference>
<sequence>MELVMGAMGSLLPKLGELLKEEYGLQKGVRKKIQSLSQELEAVHAVLRRIGDVPPEQLDELVRLWVRDVREASYDMEDIVDNFLVRIDEPADPHMLRRLRKKVGGLFKKSKARRNISCLIQDITEKLEEVAARRRRYSLDSIIVAKPAAATTIDPRIMNLYKRATELVGIEGSRDELISLLSLGGDVDVPDKKMKIVSVFGFGGLGKTTLAKAVHDQLKSHFERSAFVPVGRNPDVKKVLRDILIDLDSGEYANSKLMVLDEKQLMDKLKEFVKDKRCFMVIDDIWDKESWKLIRCALQDSNCGSRVVVTTRICEVAAHADEAYKIQPLSRDNSEKLLYARIADGEGKYFDSPSAEACDKILKKCGGVPLAIITIASLLASKSWEDWSEVYNSIGFGQGGNDDVDNTRKILSFSYYDLPSHLKPCLLYLSIFSEDQEIGKNNLIWMWVAEGFVHEERAEGIRLFELGERYFNELINRSMIQPVERFLGYVDCCRVHDMVFDLVRSLSSQENFVTVLDGDDERQKLPGSIARRIALQRIEQHSGGQLLANIAVDKIRSFITSECNFGPSSCPHTPVLRVLDMQGCYNGEKIHEGMINHLGSMLHIRYLRLASSVGETNIKLPREVRYLKFLQTLDLLKFRINELPEEVGLLTQLVCLRVGPETRIPDGLIGKLTSLQELVRWPPADDDYDDARRMQFVKELGMLRDLRVLWTQIHVRDESMARALLESLGNLHNIRMMHIEGVPPDGDNGILSYMVFLGNLHTIPMMFIDDSPLYVVKSMTSHEGFITCRHLQYLYLNCLVFSRLPKWINASLAPNLSYLHVRVRAVKGQDMETLARLPELRSLTLILCDETKLNKIKISCTAQGVGYYFRKVRILKIYGAPSWFDLHDCVSNGSVASTIMPSLESLEFEVSVRLLKDAALLSFGRLLIGFETLGRTSLQSVTVRVNCEGARILDVEDMEDALERTAAVHPKRPDLETIRRQEEEMLSIYQEARMDVSRTPDFVLKAWKSADIVDSGHIRALRIPPDPEASSTKVLRLLYANNGKYLLTLSSNAILKLWKWGSSEKNPRGRPTASVAPLLWQPEEGILMTNDTIEANTGAAAACIALSKIECYIISASGGKISLFNAKTFKTMATFMPPPPASTFLAFYPQDNNIIAIGMEDSSIQIYNVRTDEVRRVLMGHQKKVTGLTFSQSMNVLVSSGADAQLCVWSTRNWENKKSRYIRPPSNGSALVGDTMVQFHYDQTHLLVVHESQLAIYDGKLECLHSWSPRDALPSPISSAVYTSDGLLVYAGFRDGAIGIFEAESLRLRCRIAPSAYIPSSISSGGEVVYPMAVSAYPLLNPNQIALGMSNGAVHVLEPLED</sequence>
<dbReference type="SMART" id="SM00320">
    <property type="entry name" value="WD40"/>
    <property type="match status" value="5"/>
</dbReference>
<accession>A0A2T8KHZ2</accession>
<gene>
    <name evidence="12" type="ORF">PAHAL_3G126500</name>
</gene>
<dbReference type="GO" id="GO:0005829">
    <property type="term" value="C:cytosol"/>
    <property type="evidence" value="ECO:0007669"/>
    <property type="project" value="UniProtKB-ARBA"/>
</dbReference>
<evidence type="ECO:0000256" key="5">
    <source>
        <dbReference type="ARBA" id="ARBA00022821"/>
    </source>
</evidence>
<dbReference type="CDD" id="cd14798">
    <property type="entry name" value="RX-CC_like"/>
    <property type="match status" value="1"/>
</dbReference>
<evidence type="ECO:0000256" key="6">
    <source>
        <dbReference type="ARBA" id="ARBA00023054"/>
    </source>
</evidence>
<dbReference type="FunFam" id="3.40.50.300:FF:001091">
    <property type="entry name" value="Probable disease resistance protein At1g61300"/>
    <property type="match status" value="1"/>
</dbReference>
<dbReference type="SUPFAM" id="SSF52540">
    <property type="entry name" value="P-loop containing nucleoside triphosphate hydrolases"/>
    <property type="match status" value="1"/>
</dbReference>
<proteinExistence type="inferred from homology"/>
<dbReference type="Gene3D" id="1.10.10.10">
    <property type="entry name" value="Winged helix-like DNA-binding domain superfamily/Winged helix DNA-binding domain"/>
    <property type="match status" value="1"/>
</dbReference>
<dbReference type="Pfam" id="PF23559">
    <property type="entry name" value="WHD_DRP"/>
    <property type="match status" value="1"/>
</dbReference>
<dbReference type="PANTHER" id="PTHR44083:SF49">
    <property type="entry name" value="OS05G0240200 PROTEIN"/>
    <property type="match status" value="1"/>
</dbReference>
<dbReference type="GO" id="GO:0006355">
    <property type="term" value="P:regulation of DNA-templated transcription"/>
    <property type="evidence" value="ECO:0007669"/>
    <property type="project" value="InterPro"/>
</dbReference>
<feature type="domain" description="Disease resistance R13L4/SHOC-2-like LRR" evidence="11">
    <location>
        <begin position="756"/>
        <end position="975"/>
    </location>
</feature>
<dbReference type="GO" id="GO:0043531">
    <property type="term" value="F:ADP binding"/>
    <property type="evidence" value="ECO:0007669"/>
    <property type="project" value="InterPro"/>
</dbReference>
<keyword evidence="5" id="KW-0611">Plant defense</keyword>
<dbReference type="PANTHER" id="PTHR44083">
    <property type="entry name" value="TOPLESS-RELATED PROTEIN 1-RELATED"/>
    <property type="match status" value="1"/>
</dbReference>
<dbReference type="InterPro" id="IPR038005">
    <property type="entry name" value="RX-like_CC"/>
</dbReference>
<dbReference type="Gene3D" id="3.40.50.300">
    <property type="entry name" value="P-loop containing nucleotide triphosphate hydrolases"/>
    <property type="match status" value="1"/>
</dbReference>
<dbReference type="Gene3D" id="3.80.10.10">
    <property type="entry name" value="Ribonuclease Inhibitor"/>
    <property type="match status" value="1"/>
</dbReference>
<dbReference type="GO" id="GO:0002758">
    <property type="term" value="P:innate immune response-activating signaling pathway"/>
    <property type="evidence" value="ECO:0007669"/>
    <property type="project" value="UniProtKB-ARBA"/>
</dbReference>
<keyword evidence="4" id="KW-0547">Nucleotide-binding</keyword>
<evidence type="ECO:0000256" key="7">
    <source>
        <dbReference type="PROSITE-ProRule" id="PRU00221"/>
    </source>
</evidence>
<keyword evidence="3" id="KW-0677">Repeat</keyword>
<dbReference type="Pfam" id="PF23598">
    <property type="entry name" value="LRR_14"/>
    <property type="match status" value="2"/>
</dbReference>
<keyword evidence="2" id="KW-0433">Leucine-rich repeat</keyword>
<protein>
    <submittedName>
        <fullName evidence="12">Uncharacterized protein</fullName>
    </submittedName>
</protein>
<dbReference type="PROSITE" id="PS50082">
    <property type="entry name" value="WD_REPEATS_2"/>
    <property type="match status" value="1"/>
</dbReference>
<feature type="domain" description="Disease resistance protein winged helix" evidence="10">
    <location>
        <begin position="431"/>
        <end position="503"/>
    </location>
</feature>
<dbReference type="InterPro" id="IPR042197">
    <property type="entry name" value="Apaf_helical"/>
</dbReference>